<keyword evidence="2" id="KW-0472">Membrane</keyword>
<evidence type="ECO:0000313" key="4">
    <source>
        <dbReference type="Proteomes" id="UP000188357"/>
    </source>
</evidence>
<feature type="transmembrane region" description="Helical" evidence="2">
    <location>
        <begin position="98"/>
        <end position="117"/>
    </location>
</feature>
<gene>
    <name evidence="3" type="ORF">A1232T_02178</name>
</gene>
<sequence>MTDPYNTNSNVLLYSSDNGPEHPNNNHGQPDNPLRSKTATRLALGYDIIMLLVIVIDLSVISLDLLLMSKFMGQVAEWVNLSEHLQFYVENIHHPLRVLGGFFTIFLIAELVFRWFLSILGKRYSRWFFFPFAHWYEVLGCFPQFRALRLLRAFFIGRKLYQLGYQVLPQKWINRGKFYYDLVFEELSDRVILTATDNLRQQFADEQANQRFIDETFNKNRPQIQAMLSSILKQELGPQLRQMAQSQATHELSIQVGVAVQEALNNTPELRRYLRMIPIAGGLIEGQLHSISQNIGENITQTLFSHLTQSHITDAIMDEVAKAVANIDLQNPELDALVNSIVVDALGAFEKQVKVQQWKHQEYLHL</sequence>
<feature type="region of interest" description="Disordered" evidence="1">
    <location>
        <begin position="1"/>
        <end position="34"/>
    </location>
</feature>
<organism evidence="3 4">
    <name type="scientific">Psychrobacter piechaudii</name>
    <dbReference type="NCBI Taxonomy" id="1945521"/>
    <lineage>
        <taxon>Bacteria</taxon>
        <taxon>Pseudomonadati</taxon>
        <taxon>Pseudomonadota</taxon>
        <taxon>Gammaproteobacteria</taxon>
        <taxon>Moraxellales</taxon>
        <taxon>Moraxellaceae</taxon>
        <taxon>Psychrobacter</taxon>
    </lineage>
</organism>
<dbReference type="STRING" id="1945521.A1232T_02178"/>
<dbReference type="AlphaFoldDB" id="A0A1R4GXR1"/>
<keyword evidence="2" id="KW-1133">Transmembrane helix</keyword>
<evidence type="ECO:0000256" key="2">
    <source>
        <dbReference type="SAM" id="Phobius"/>
    </source>
</evidence>
<dbReference type="RefSeq" id="WP_244156661.1">
    <property type="nucleotide sequence ID" value="NZ_FUGE01000231.1"/>
</dbReference>
<feature type="transmembrane region" description="Helical" evidence="2">
    <location>
        <begin position="44"/>
        <end position="63"/>
    </location>
</feature>
<dbReference type="EMBL" id="FUGE01000231">
    <property type="protein sequence ID" value="SJM72979.1"/>
    <property type="molecule type" value="Genomic_DNA"/>
</dbReference>
<keyword evidence="4" id="KW-1185">Reference proteome</keyword>
<protein>
    <recommendedName>
        <fullName evidence="5">Preprotein translocase subunit SecA</fullName>
    </recommendedName>
</protein>
<reference evidence="3 4" key="1">
    <citation type="submission" date="2017-02" db="EMBL/GenBank/DDBJ databases">
        <authorList>
            <person name="Peterson S.W."/>
        </authorList>
    </citation>
    <scope>NUCLEOTIDE SEQUENCE [LARGE SCALE GENOMIC DNA]</scope>
    <source>
        <strain evidence="3">Psychrobacter_piechaudii</strain>
    </source>
</reference>
<dbReference type="Proteomes" id="UP000188357">
    <property type="component" value="Unassembled WGS sequence"/>
</dbReference>
<evidence type="ECO:0008006" key="5">
    <source>
        <dbReference type="Google" id="ProtNLM"/>
    </source>
</evidence>
<proteinExistence type="predicted"/>
<keyword evidence="2" id="KW-0812">Transmembrane</keyword>
<accession>A0A1R4GXR1</accession>
<evidence type="ECO:0000256" key="1">
    <source>
        <dbReference type="SAM" id="MobiDB-lite"/>
    </source>
</evidence>
<name>A0A1R4GXR1_9GAMM</name>
<evidence type="ECO:0000313" key="3">
    <source>
        <dbReference type="EMBL" id="SJM72979.1"/>
    </source>
</evidence>